<dbReference type="SUPFAM" id="SSF46689">
    <property type="entry name" value="Homeodomain-like"/>
    <property type="match status" value="2"/>
</dbReference>
<dbReference type="GO" id="GO:0043565">
    <property type="term" value="F:sequence-specific DNA binding"/>
    <property type="evidence" value="ECO:0007669"/>
    <property type="project" value="InterPro"/>
</dbReference>
<dbReference type="GO" id="GO:0003700">
    <property type="term" value="F:DNA-binding transcription factor activity"/>
    <property type="evidence" value="ECO:0007669"/>
    <property type="project" value="InterPro"/>
</dbReference>
<dbReference type="PRINTS" id="PR00032">
    <property type="entry name" value="HTHARAC"/>
</dbReference>
<dbReference type="Proteomes" id="UP000250831">
    <property type="component" value="Unassembled WGS sequence"/>
</dbReference>
<dbReference type="PANTHER" id="PTHR43280:SF27">
    <property type="entry name" value="TRANSCRIPTIONAL REGULATOR MTLR"/>
    <property type="match status" value="1"/>
</dbReference>
<keyword evidence="6" id="KW-1185">Reference proteome</keyword>
<dbReference type="SMART" id="SM00342">
    <property type="entry name" value="HTH_ARAC"/>
    <property type="match status" value="1"/>
</dbReference>
<keyword evidence="3" id="KW-0804">Transcription</keyword>
<organism evidence="5 6">
    <name type="scientific">Sphingobacterium athyrii</name>
    <dbReference type="NCBI Taxonomy" id="2152717"/>
    <lineage>
        <taxon>Bacteria</taxon>
        <taxon>Pseudomonadati</taxon>
        <taxon>Bacteroidota</taxon>
        <taxon>Sphingobacteriia</taxon>
        <taxon>Sphingobacteriales</taxon>
        <taxon>Sphingobacteriaceae</taxon>
        <taxon>Sphingobacterium</taxon>
    </lineage>
</organism>
<dbReference type="PROSITE" id="PS01124">
    <property type="entry name" value="HTH_ARAC_FAMILY_2"/>
    <property type="match status" value="1"/>
</dbReference>
<evidence type="ECO:0000259" key="4">
    <source>
        <dbReference type="PROSITE" id="PS01124"/>
    </source>
</evidence>
<dbReference type="InterPro" id="IPR018060">
    <property type="entry name" value="HTH_AraC"/>
</dbReference>
<protein>
    <recommendedName>
        <fullName evidence="4">HTH araC/xylS-type domain-containing protein</fullName>
    </recommendedName>
</protein>
<dbReference type="InterPro" id="IPR020449">
    <property type="entry name" value="Tscrpt_reg_AraC-type_HTH"/>
</dbReference>
<dbReference type="InterPro" id="IPR011051">
    <property type="entry name" value="RmlC_Cupin_sf"/>
</dbReference>
<dbReference type="Pfam" id="PF12833">
    <property type="entry name" value="HTH_18"/>
    <property type="match status" value="1"/>
</dbReference>
<dbReference type="Gene3D" id="2.60.120.10">
    <property type="entry name" value="Jelly Rolls"/>
    <property type="match status" value="1"/>
</dbReference>
<dbReference type="Gene3D" id="1.10.10.60">
    <property type="entry name" value="Homeodomain-like"/>
    <property type="match status" value="2"/>
</dbReference>
<evidence type="ECO:0000313" key="5">
    <source>
        <dbReference type="EMBL" id="PUV26195.1"/>
    </source>
</evidence>
<sequence length="285" mass="32691">MRPVYAKALENYKHRIFEIRKENQFSGAYHFHNECQLTHIIEGNGSRYIGNQFDDFEADELIFIGPGLPHVWYHEKNVGIDSPAPESLSLFFHPDAISSMCSSLFDITVLNAFLARSKQGMLFYGTTKSKLKKLLRKMLGASDIQKTACLFESLAILLDTDEYTLLNSEPYLISPSKNYGEAIDNVYNYVFKNFEKNISLEEAARLANLTKPAFCRFFKARTKKTFSQFVNEVRIQEACRLLGQDENQITHIAYACGFNSLPNFNKFFKSIKGTTPSDYKSRLFI</sequence>
<gene>
    <name evidence="5" type="ORF">DCO56_04350</name>
</gene>
<proteinExistence type="predicted"/>
<dbReference type="InterPro" id="IPR014710">
    <property type="entry name" value="RmlC-like_jellyroll"/>
</dbReference>
<dbReference type="PANTHER" id="PTHR43280">
    <property type="entry name" value="ARAC-FAMILY TRANSCRIPTIONAL REGULATOR"/>
    <property type="match status" value="1"/>
</dbReference>
<dbReference type="AlphaFoldDB" id="A0A363NZF0"/>
<evidence type="ECO:0000256" key="2">
    <source>
        <dbReference type="ARBA" id="ARBA00023125"/>
    </source>
</evidence>
<keyword evidence="2" id="KW-0238">DNA-binding</keyword>
<evidence type="ECO:0000256" key="3">
    <source>
        <dbReference type="ARBA" id="ARBA00023163"/>
    </source>
</evidence>
<keyword evidence="1" id="KW-0805">Transcription regulation</keyword>
<evidence type="ECO:0000256" key="1">
    <source>
        <dbReference type="ARBA" id="ARBA00023015"/>
    </source>
</evidence>
<dbReference type="EMBL" id="QCXX01000001">
    <property type="protein sequence ID" value="PUV26195.1"/>
    <property type="molecule type" value="Genomic_DNA"/>
</dbReference>
<dbReference type="InterPro" id="IPR009057">
    <property type="entry name" value="Homeodomain-like_sf"/>
</dbReference>
<dbReference type="SUPFAM" id="SSF51182">
    <property type="entry name" value="RmlC-like cupins"/>
    <property type="match status" value="1"/>
</dbReference>
<feature type="domain" description="HTH araC/xylS-type" evidence="4">
    <location>
        <begin position="184"/>
        <end position="282"/>
    </location>
</feature>
<evidence type="ECO:0000313" key="6">
    <source>
        <dbReference type="Proteomes" id="UP000250831"/>
    </source>
</evidence>
<dbReference type="OrthoDB" id="9787988at2"/>
<reference evidence="5 6" key="1">
    <citation type="submission" date="2018-04" db="EMBL/GenBank/DDBJ databases">
        <title>Sphingobacterium sp. M46 Genome.</title>
        <authorList>
            <person name="Cheng J."/>
            <person name="Li Y."/>
        </authorList>
    </citation>
    <scope>NUCLEOTIDE SEQUENCE [LARGE SCALE GENOMIC DNA]</scope>
    <source>
        <strain evidence="5 6">M46</strain>
    </source>
</reference>
<name>A0A363NZF0_9SPHI</name>
<accession>A0A363NZF0</accession>
<dbReference type="RefSeq" id="WP_108632482.1">
    <property type="nucleotide sequence ID" value="NZ_QCXX01000001.1"/>
</dbReference>
<comment type="caution">
    <text evidence="5">The sequence shown here is derived from an EMBL/GenBank/DDBJ whole genome shotgun (WGS) entry which is preliminary data.</text>
</comment>